<dbReference type="InterPro" id="IPR029058">
    <property type="entry name" value="AB_hydrolase_fold"/>
</dbReference>
<dbReference type="PANTHER" id="PTHR10655:SF17">
    <property type="entry name" value="LYSOPHOSPHOLIPASE-LIKE PROTEIN 1"/>
    <property type="match status" value="1"/>
</dbReference>
<dbReference type="Proteomes" id="UP000095038">
    <property type="component" value="Unassembled WGS sequence"/>
</dbReference>
<comment type="function">
    <text evidence="7">Hydrolyzes fatty acids from S-acylated cysteine residues in proteins with a strong preference for palmitoylated G-alpha proteins over other acyl substrates. Mediates the deacylation of G-alpha proteins such as GPA1 in vivo, but has weak or no activity toward palmitoylated Ras proteins. Has weak lysophospholipase activity in vitro; however such activity may not exist in vivo.</text>
</comment>
<keyword evidence="13" id="KW-1185">Reference proteome</keyword>
<dbReference type="RefSeq" id="XP_020048849.1">
    <property type="nucleotide sequence ID" value="XM_020189099.1"/>
</dbReference>
<evidence type="ECO:0000256" key="2">
    <source>
        <dbReference type="ARBA" id="ARBA00012423"/>
    </source>
</evidence>
<evidence type="ECO:0000256" key="9">
    <source>
        <dbReference type="ARBA" id="ARBA00047337"/>
    </source>
</evidence>
<protein>
    <recommendedName>
        <fullName evidence="3">Acyl-protein thioesterase 1</fullName>
        <ecNumber evidence="2">3.1.2.22</ecNumber>
    </recommendedName>
    <alternativeName>
        <fullName evidence="8">Palmitoyl-protein hydrolase</fullName>
    </alternativeName>
</protein>
<feature type="domain" description="Phospholipase/carboxylesterase/thioesterase" evidence="11">
    <location>
        <begin position="305"/>
        <end position="366"/>
    </location>
</feature>
<dbReference type="GeneID" id="30962735"/>
<dbReference type="EC" id="3.1.2.22" evidence="2"/>
<evidence type="ECO:0000256" key="3">
    <source>
        <dbReference type="ARBA" id="ARBA00014923"/>
    </source>
</evidence>
<keyword evidence="5 12" id="KW-0378">Hydrolase</keyword>
<comment type="catalytic activity">
    <reaction evidence="9">
        <text>S-hexadecanoyl-L-cysteinyl-[protein] + H2O = L-cysteinyl-[protein] + hexadecanoate + H(+)</text>
        <dbReference type="Rhea" id="RHEA:19233"/>
        <dbReference type="Rhea" id="RHEA-COMP:10131"/>
        <dbReference type="Rhea" id="RHEA-COMP:11032"/>
        <dbReference type="ChEBI" id="CHEBI:7896"/>
        <dbReference type="ChEBI" id="CHEBI:15377"/>
        <dbReference type="ChEBI" id="CHEBI:15378"/>
        <dbReference type="ChEBI" id="CHEBI:29950"/>
        <dbReference type="ChEBI" id="CHEBI:74151"/>
        <dbReference type="EC" id="3.1.2.22"/>
    </reaction>
</comment>
<gene>
    <name evidence="12" type="ORF">ASCRUDRAFT_135828</name>
</gene>
<dbReference type="GO" id="GO:0005737">
    <property type="term" value="C:cytoplasm"/>
    <property type="evidence" value="ECO:0007669"/>
    <property type="project" value="TreeGrafter"/>
</dbReference>
<evidence type="ECO:0000313" key="12">
    <source>
        <dbReference type="EMBL" id="ODV62542.1"/>
    </source>
</evidence>
<evidence type="ECO:0000256" key="1">
    <source>
        <dbReference type="ARBA" id="ARBA00006499"/>
    </source>
</evidence>
<dbReference type="OrthoDB" id="2418081at2759"/>
<feature type="region of interest" description="Disordered" evidence="10">
    <location>
        <begin position="183"/>
        <end position="231"/>
    </location>
</feature>
<evidence type="ECO:0000256" key="4">
    <source>
        <dbReference type="ARBA" id="ARBA00022487"/>
    </source>
</evidence>
<dbReference type="AlphaFoldDB" id="A0A1D2VLS0"/>
<proteinExistence type="inferred from homology"/>
<organism evidence="12 13">
    <name type="scientific">Ascoidea rubescens DSM 1968</name>
    <dbReference type="NCBI Taxonomy" id="1344418"/>
    <lineage>
        <taxon>Eukaryota</taxon>
        <taxon>Fungi</taxon>
        <taxon>Dikarya</taxon>
        <taxon>Ascomycota</taxon>
        <taxon>Saccharomycotina</taxon>
        <taxon>Saccharomycetes</taxon>
        <taxon>Ascoideaceae</taxon>
        <taxon>Ascoidea</taxon>
    </lineage>
</organism>
<dbReference type="STRING" id="1344418.A0A1D2VLS0"/>
<dbReference type="InParanoid" id="A0A1D2VLS0"/>
<feature type="domain" description="Phospholipase/carboxylesterase/thioesterase" evidence="11">
    <location>
        <begin position="15"/>
        <end position="146"/>
    </location>
</feature>
<evidence type="ECO:0000256" key="7">
    <source>
        <dbReference type="ARBA" id="ARBA00029392"/>
    </source>
</evidence>
<sequence length="371" mass="42157">MIRIPSTDIPENSYSLVFLHGLGDEGNGWTFLKNSFYAHNITNINFIFPDAPQSPLSLNFDLDITSWYDLKSIENVFFDEDVNGILNSINFLISLINSEIRNFNVKPENIFIGGFSQGCALSILTNLLLNFKIGGVIALSGYIPIINTIWDILEIKRIKFLNYLKNYQLNLNLQQHLFSNTTSANNPINTNNNTTTPTPTPTDTNTPANAPTLTNNINNNNDSTSFDSNDINTYPFMESDQQIKSILKNYSNRFNLNNNQLFQLLSIPIKRPFDYALPSSDESNNSNKNNSNNPHLLNLLIQNFNTPIFLAHGKKDNAIKFKLSKRSNFILKEDFKLPIVNYSVYKNLNHSANDQEINDIIQFVKLLTTNQ</sequence>
<evidence type="ECO:0000256" key="8">
    <source>
        <dbReference type="ARBA" id="ARBA00031195"/>
    </source>
</evidence>
<name>A0A1D2VLS0_9ASCO</name>
<evidence type="ECO:0000259" key="11">
    <source>
        <dbReference type="Pfam" id="PF02230"/>
    </source>
</evidence>
<accession>A0A1D2VLS0</accession>
<comment type="similarity">
    <text evidence="1">Belongs to the AB hydrolase superfamily. AB hydrolase 2 family.</text>
</comment>
<keyword evidence="6" id="KW-0443">Lipid metabolism</keyword>
<evidence type="ECO:0000256" key="6">
    <source>
        <dbReference type="ARBA" id="ARBA00022832"/>
    </source>
</evidence>
<dbReference type="InterPro" id="IPR050565">
    <property type="entry name" value="LYPA1-2/EST-like"/>
</dbReference>
<dbReference type="Pfam" id="PF02230">
    <property type="entry name" value="Abhydrolase_2"/>
    <property type="match status" value="2"/>
</dbReference>
<dbReference type="InterPro" id="IPR003140">
    <property type="entry name" value="PLipase/COase/thioEstase"/>
</dbReference>
<dbReference type="PANTHER" id="PTHR10655">
    <property type="entry name" value="LYSOPHOSPHOLIPASE-RELATED"/>
    <property type="match status" value="1"/>
</dbReference>
<dbReference type="SUPFAM" id="SSF53474">
    <property type="entry name" value="alpha/beta-Hydrolases"/>
    <property type="match status" value="1"/>
</dbReference>
<keyword evidence="6" id="KW-0276">Fatty acid metabolism</keyword>
<dbReference type="Gene3D" id="3.40.50.1820">
    <property type="entry name" value="alpha/beta hydrolase"/>
    <property type="match status" value="1"/>
</dbReference>
<dbReference type="GO" id="GO:0006631">
    <property type="term" value="P:fatty acid metabolic process"/>
    <property type="evidence" value="ECO:0007669"/>
    <property type="project" value="UniProtKB-KW"/>
</dbReference>
<dbReference type="EMBL" id="KV454477">
    <property type="protein sequence ID" value="ODV62542.1"/>
    <property type="molecule type" value="Genomic_DNA"/>
</dbReference>
<dbReference type="GO" id="GO:0052689">
    <property type="term" value="F:carboxylic ester hydrolase activity"/>
    <property type="evidence" value="ECO:0007669"/>
    <property type="project" value="UniProtKB-KW"/>
</dbReference>
<evidence type="ECO:0000256" key="10">
    <source>
        <dbReference type="SAM" id="MobiDB-lite"/>
    </source>
</evidence>
<keyword evidence="4" id="KW-0719">Serine esterase</keyword>
<evidence type="ECO:0000313" key="13">
    <source>
        <dbReference type="Proteomes" id="UP000095038"/>
    </source>
</evidence>
<evidence type="ECO:0000256" key="5">
    <source>
        <dbReference type="ARBA" id="ARBA00022801"/>
    </source>
</evidence>
<dbReference type="GO" id="GO:0008474">
    <property type="term" value="F:palmitoyl-(protein) hydrolase activity"/>
    <property type="evidence" value="ECO:0007669"/>
    <property type="project" value="UniProtKB-EC"/>
</dbReference>
<reference evidence="13" key="1">
    <citation type="submission" date="2016-05" db="EMBL/GenBank/DDBJ databases">
        <title>Comparative genomics of biotechnologically important yeasts.</title>
        <authorList>
            <consortium name="DOE Joint Genome Institute"/>
            <person name="Riley R."/>
            <person name="Haridas S."/>
            <person name="Wolfe K.H."/>
            <person name="Lopes M.R."/>
            <person name="Hittinger C.T."/>
            <person name="Goker M."/>
            <person name="Salamov A."/>
            <person name="Wisecaver J."/>
            <person name="Long T.M."/>
            <person name="Aerts A.L."/>
            <person name="Barry K."/>
            <person name="Choi C."/>
            <person name="Clum A."/>
            <person name="Coughlan A.Y."/>
            <person name="Deshpande S."/>
            <person name="Douglass A.P."/>
            <person name="Hanson S.J."/>
            <person name="Klenk H.-P."/>
            <person name="Labutti K."/>
            <person name="Lapidus A."/>
            <person name="Lindquist E."/>
            <person name="Lipzen A."/>
            <person name="Meier-Kolthoff J.P."/>
            <person name="Ohm R.A."/>
            <person name="Otillar R.P."/>
            <person name="Pangilinan J."/>
            <person name="Peng Y."/>
            <person name="Rokas A."/>
            <person name="Rosa C.A."/>
            <person name="Scheuner C."/>
            <person name="Sibirny A.A."/>
            <person name="Slot J.C."/>
            <person name="Stielow J.B."/>
            <person name="Sun H."/>
            <person name="Kurtzman C.P."/>
            <person name="Blackwell M."/>
            <person name="Grigoriev I.V."/>
            <person name="Jeffries T.W."/>
        </authorList>
    </citation>
    <scope>NUCLEOTIDE SEQUENCE [LARGE SCALE GENOMIC DNA]</scope>
    <source>
        <strain evidence="13">DSM 1968</strain>
    </source>
</reference>